<dbReference type="Pfam" id="PF01012">
    <property type="entry name" value="ETF"/>
    <property type="match status" value="1"/>
</dbReference>
<feature type="binding site" evidence="8">
    <location>
        <position position="339"/>
    </location>
    <ligand>
        <name>FAD</name>
        <dbReference type="ChEBI" id="CHEBI:57692"/>
    </ligand>
</feature>
<dbReference type="GO" id="GO:0050660">
    <property type="term" value="F:flavin adenine dinucleotide binding"/>
    <property type="evidence" value="ECO:0007669"/>
    <property type="project" value="InterPro"/>
</dbReference>
<dbReference type="InterPro" id="IPR014729">
    <property type="entry name" value="Rossmann-like_a/b/a_fold"/>
</dbReference>
<comment type="subunit">
    <text evidence="7">Heterodimer of an alpha and a beta subunit.</text>
</comment>
<evidence type="ECO:0000259" key="9">
    <source>
        <dbReference type="SMART" id="SM00893"/>
    </source>
</evidence>
<feature type="binding site" evidence="8">
    <location>
        <begin position="287"/>
        <end position="288"/>
    </location>
    <ligand>
        <name>FAD</name>
        <dbReference type="ChEBI" id="CHEBI:57692"/>
    </ligand>
</feature>
<dbReference type="PROSITE" id="PS00696">
    <property type="entry name" value="ETF_ALPHA"/>
    <property type="match status" value="1"/>
</dbReference>
<reference evidence="10 11" key="1">
    <citation type="submission" date="2022-07" db="EMBL/GenBank/DDBJ databases">
        <title>Genome-wide signatures of adaptation to extreme environments.</title>
        <authorList>
            <person name="Cho C.H."/>
            <person name="Yoon H.S."/>
        </authorList>
    </citation>
    <scope>NUCLEOTIDE SEQUENCE [LARGE SCALE GENOMIC DNA]</scope>
    <source>
        <strain evidence="10 11">DBV 063 E5</strain>
    </source>
</reference>
<organism evidence="10 11">
    <name type="scientific">Cyanidium caldarium</name>
    <name type="common">Red alga</name>
    <dbReference type="NCBI Taxonomy" id="2771"/>
    <lineage>
        <taxon>Eukaryota</taxon>
        <taxon>Rhodophyta</taxon>
        <taxon>Bangiophyceae</taxon>
        <taxon>Cyanidiales</taxon>
        <taxon>Cyanidiaceae</taxon>
        <taxon>Cyanidium</taxon>
    </lineage>
</organism>
<dbReference type="GO" id="GO:0033539">
    <property type="term" value="P:fatty acid beta-oxidation using acyl-CoA dehydrogenase"/>
    <property type="evidence" value="ECO:0007669"/>
    <property type="project" value="TreeGrafter"/>
</dbReference>
<evidence type="ECO:0000256" key="6">
    <source>
        <dbReference type="ARBA" id="ARBA00022982"/>
    </source>
</evidence>
<dbReference type="Proteomes" id="UP001301350">
    <property type="component" value="Unassembled WGS sequence"/>
</dbReference>
<evidence type="ECO:0000256" key="3">
    <source>
        <dbReference type="ARBA" id="ARBA00022448"/>
    </source>
</evidence>
<dbReference type="PIRSF" id="PIRSF000089">
    <property type="entry name" value="Electra_flavoP_a"/>
    <property type="match status" value="1"/>
</dbReference>
<proteinExistence type="inferred from homology"/>
<keyword evidence="7" id="KW-0496">Mitochondrion</keyword>
<dbReference type="FunFam" id="3.40.50.1220:FF:000001">
    <property type="entry name" value="Electron transfer flavoprotein, alpha subunit"/>
    <property type="match status" value="1"/>
</dbReference>
<feature type="domain" description="Electron transfer flavoprotein alpha/beta-subunit N-terminal" evidence="9">
    <location>
        <begin position="34"/>
        <end position="225"/>
    </location>
</feature>
<dbReference type="EMBL" id="JANCYW010000006">
    <property type="protein sequence ID" value="KAK4535800.1"/>
    <property type="molecule type" value="Genomic_DNA"/>
</dbReference>
<name>A0AAV9IUK5_CYACA</name>
<feature type="binding site" evidence="8">
    <location>
        <begin position="301"/>
        <end position="305"/>
    </location>
    <ligand>
        <name>FAD</name>
        <dbReference type="ChEBI" id="CHEBI:57692"/>
    </ligand>
</feature>
<sequence>MGGGLSRTRVRNVLRPFCDSGSLRPSPSVRSLATLVVGEPSQSRLSTASLRAISAAEKLESYDPATQRRIDVLLFRSAGSDLQAVAREAAGVEGVTRVLLADDERHAHGLAEVLAPAIVGVVEKYDHQRVVAGGSTFSKNVLPRVAGLLGVQPLSDVIEVVSAREYVRPVYAGNAMVRVELNESGVGAQPCSVMTVRATSFAAAKPRAPSAAGAETVLVTAAVDEALQRMPPPGSEWVSEQATPADRPALESARIVVSGGRGLRDGDHFNELIYALANKMGAAVGATRAAVDSGMCPNDMQVGQTGKIVAPELYVAIGVSGAIQHLAGMRESKVIVAINKDPEAPIFQVADYGLVADLFQAVPELIQKL</sequence>
<dbReference type="CDD" id="cd01715">
    <property type="entry name" value="ETF_alpha"/>
    <property type="match status" value="1"/>
</dbReference>
<evidence type="ECO:0000256" key="4">
    <source>
        <dbReference type="ARBA" id="ARBA00022630"/>
    </source>
</evidence>
<dbReference type="AlphaFoldDB" id="A0AAV9IUK5"/>
<dbReference type="Gene3D" id="3.40.50.1220">
    <property type="entry name" value="TPP-binding domain"/>
    <property type="match status" value="1"/>
</dbReference>
<dbReference type="InterPro" id="IPR029035">
    <property type="entry name" value="DHS-like_NAD/FAD-binding_dom"/>
</dbReference>
<keyword evidence="3 7" id="KW-0813">Transport</keyword>
<dbReference type="InterPro" id="IPR014730">
    <property type="entry name" value="ETF_a/b_N"/>
</dbReference>
<dbReference type="InterPro" id="IPR033947">
    <property type="entry name" value="ETF_alpha_N"/>
</dbReference>
<comment type="cofactor">
    <cofactor evidence="7 8">
        <name>FAD</name>
        <dbReference type="ChEBI" id="CHEBI:57692"/>
    </cofactor>
    <text evidence="7 8">Binds 1 FAD per dimer.</text>
</comment>
<keyword evidence="11" id="KW-1185">Reference proteome</keyword>
<dbReference type="PANTHER" id="PTHR43153:SF1">
    <property type="entry name" value="ELECTRON TRANSFER FLAVOPROTEIN SUBUNIT ALPHA, MITOCHONDRIAL"/>
    <property type="match status" value="1"/>
</dbReference>
<dbReference type="PANTHER" id="PTHR43153">
    <property type="entry name" value="ELECTRON TRANSFER FLAVOPROTEIN ALPHA"/>
    <property type="match status" value="1"/>
</dbReference>
<comment type="subcellular location">
    <subcellularLocation>
        <location evidence="1 7">Mitochondrion matrix</location>
    </subcellularLocation>
</comment>
<keyword evidence="6 7" id="KW-0249">Electron transport</keyword>
<dbReference type="InterPro" id="IPR001308">
    <property type="entry name" value="ETF_a/FixB"/>
</dbReference>
<evidence type="ECO:0000313" key="11">
    <source>
        <dbReference type="Proteomes" id="UP001301350"/>
    </source>
</evidence>
<dbReference type="SUPFAM" id="SSF52402">
    <property type="entry name" value="Adenine nucleotide alpha hydrolases-like"/>
    <property type="match status" value="1"/>
</dbReference>
<dbReference type="InterPro" id="IPR018206">
    <property type="entry name" value="ETF_asu_C_CS"/>
</dbReference>
<comment type="similarity">
    <text evidence="2 7">Belongs to the ETF alpha-subunit/FixB family.</text>
</comment>
<accession>A0AAV9IUK5</accession>
<gene>
    <name evidence="10" type="ORF">CDCA_CDCA06G1825</name>
</gene>
<comment type="function">
    <text evidence="7">The electron transfer flavoprotein serves as a specific electron acceptor for several dehydrogenases, including five acyl-CoA dehydrogenases, glutaryl-CoA and sarcosine dehydrogenase. It transfers the electrons to the main mitochondrial respiratory chain via ETF-ubiquinone oxidoreductase (ETF dehydrogenase).</text>
</comment>
<evidence type="ECO:0000256" key="8">
    <source>
        <dbReference type="PIRSR" id="PIRSR000089-1"/>
    </source>
</evidence>
<keyword evidence="4 7" id="KW-0285">Flavoprotein</keyword>
<protein>
    <recommendedName>
        <fullName evidence="7">Electron transfer flavoprotein subunit alpha</fullName>
        <shortName evidence="7">Alpha-ETF</shortName>
    </recommendedName>
</protein>
<dbReference type="Gene3D" id="3.40.50.620">
    <property type="entry name" value="HUPs"/>
    <property type="match status" value="1"/>
</dbReference>
<feature type="binding site" evidence="8">
    <location>
        <begin position="318"/>
        <end position="325"/>
    </location>
    <ligand>
        <name>FAD</name>
        <dbReference type="ChEBI" id="CHEBI:57692"/>
    </ligand>
</feature>
<dbReference type="InterPro" id="IPR014731">
    <property type="entry name" value="ETF_asu_C"/>
</dbReference>
<dbReference type="SMART" id="SM00893">
    <property type="entry name" value="ETF"/>
    <property type="match status" value="1"/>
</dbReference>
<dbReference type="GO" id="GO:0009055">
    <property type="term" value="F:electron transfer activity"/>
    <property type="evidence" value="ECO:0007669"/>
    <property type="project" value="InterPro"/>
</dbReference>
<evidence type="ECO:0000313" key="10">
    <source>
        <dbReference type="EMBL" id="KAK4535800.1"/>
    </source>
</evidence>
<comment type="caution">
    <text evidence="10">The sequence shown here is derived from an EMBL/GenBank/DDBJ whole genome shotgun (WGS) entry which is preliminary data.</text>
</comment>
<dbReference type="GO" id="GO:0005759">
    <property type="term" value="C:mitochondrial matrix"/>
    <property type="evidence" value="ECO:0007669"/>
    <property type="project" value="UniProtKB-SubCell"/>
</dbReference>
<evidence type="ECO:0000256" key="1">
    <source>
        <dbReference type="ARBA" id="ARBA00004305"/>
    </source>
</evidence>
<dbReference type="Pfam" id="PF00766">
    <property type="entry name" value="ETF_alpha"/>
    <property type="match status" value="1"/>
</dbReference>
<evidence type="ECO:0000256" key="2">
    <source>
        <dbReference type="ARBA" id="ARBA00005817"/>
    </source>
</evidence>
<feature type="binding site" evidence="8">
    <location>
        <position position="261"/>
    </location>
    <ligand>
        <name>FAD</name>
        <dbReference type="ChEBI" id="CHEBI:57692"/>
    </ligand>
</feature>
<evidence type="ECO:0000256" key="7">
    <source>
        <dbReference type="PIRNR" id="PIRNR000089"/>
    </source>
</evidence>
<evidence type="ECO:0000256" key="5">
    <source>
        <dbReference type="ARBA" id="ARBA00022827"/>
    </source>
</evidence>
<keyword evidence="5 7" id="KW-0274">FAD</keyword>
<dbReference type="SUPFAM" id="SSF52467">
    <property type="entry name" value="DHS-like NAD/FAD-binding domain"/>
    <property type="match status" value="1"/>
</dbReference>